<dbReference type="Gene3D" id="3.10.10.10">
    <property type="entry name" value="HIV Type 1 Reverse Transcriptase, subunit A, domain 1"/>
    <property type="match status" value="1"/>
</dbReference>
<organism evidence="3 4">
    <name type="scientific">Prunus avium</name>
    <name type="common">Cherry</name>
    <name type="synonym">Cerasus avium</name>
    <dbReference type="NCBI Taxonomy" id="42229"/>
    <lineage>
        <taxon>Eukaryota</taxon>
        <taxon>Viridiplantae</taxon>
        <taxon>Streptophyta</taxon>
        <taxon>Embryophyta</taxon>
        <taxon>Tracheophyta</taxon>
        <taxon>Spermatophyta</taxon>
        <taxon>Magnoliopsida</taxon>
        <taxon>eudicotyledons</taxon>
        <taxon>Gunneridae</taxon>
        <taxon>Pentapetalae</taxon>
        <taxon>rosids</taxon>
        <taxon>fabids</taxon>
        <taxon>Rosales</taxon>
        <taxon>Rosaceae</taxon>
        <taxon>Amygdaloideae</taxon>
        <taxon>Amygdaleae</taxon>
        <taxon>Prunus</taxon>
    </lineage>
</organism>
<dbReference type="AlphaFoldDB" id="A0A6P5RKS9"/>
<dbReference type="Gene3D" id="3.30.70.270">
    <property type="match status" value="1"/>
</dbReference>
<dbReference type="PROSITE" id="PS50879">
    <property type="entry name" value="RNASE_H_1"/>
    <property type="match status" value="1"/>
</dbReference>
<dbReference type="Gene3D" id="1.10.340.70">
    <property type="match status" value="1"/>
</dbReference>
<reference evidence="4" key="1">
    <citation type="submission" date="2025-08" db="UniProtKB">
        <authorList>
            <consortium name="RefSeq"/>
        </authorList>
    </citation>
    <scope>IDENTIFICATION</scope>
</reference>
<dbReference type="PANTHER" id="PTHR48475">
    <property type="entry name" value="RIBONUCLEASE H"/>
    <property type="match status" value="1"/>
</dbReference>
<dbReference type="KEGG" id="pavi:110745658"/>
<dbReference type="RefSeq" id="XP_021801471.1">
    <property type="nucleotide sequence ID" value="XM_021945779.1"/>
</dbReference>
<proteinExistence type="predicted"/>
<dbReference type="InterPro" id="IPR000477">
    <property type="entry name" value="RT_dom"/>
</dbReference>
<accession>A0A6P5RKS9</accession>
<dbReference type="SUPFAM" id="SSF53098">
    <property type="entry name" value="Ribonuclease H-like"/>
    <property type="match status" value="1"/>
</dbReference>
<dbReference type="CDD" id="cd09279">
    <property type="entry name" value="RNase_HI_like"/>
    <property type="match status" value="1"/>
</dbReference>
<dbReference type="InterPro" id="IPR041588">
    <property type="entry name" value="Integrase_H2C2"/>
</dbReference>
<gene>
    <name evidence="4" type="primary">LOC110745658</name>
</gene>
<keyword evidence="3" id="KW-1185">Reference proteome</keyword>
<dbReference type="Pfam" id="PF00665">
    <property type="entry name" value="rve"/>
    <property type="match status" value="1"/>
</dbReference>
<evidence type="ECO:0000313" key="3">
    <source>
        <dbReference type="Proteomes" id="UP000515124"/>
    </source>
</evidence>
<protein>
    <submittedName>
        <fullName evidence="4">Uncharacterized protein LOC110745658</fullName>
    </submittedName>
</protein>
<evidence type="ECO:0000259" key="2">
    <source>
        <dbReference type="PROSITE" id="PS50994"/>
    </source>
</evidence>
<dbReference type="Pfam" id="PF13456">
    <property type="entry name" value="RVT_3"/>
    <property type="match status" value="1"/>
</dbReference>
<evidence type="ECO:0000313" key="4">
    <source>
        <dbReference type="RefSeq" id="XP_021801471.1"/>
    </source>
</evidence>
<dbReference type="InterPro" id="IPR043502">
    <property type="entry name" value="DNA/RNA_pol_sf"/>
</dbReference>
<dbReference type="InterPro" id="IPR002156">
    <property type="entry name" value="RNaseH_domain"/>
</dbReference>
<dbReference type="Gene3D" id="3.30.420.10">
    <property type="entry name" value="Ribonuclease H-like superfamily/Ribonuclease H"/>
    <property type="match status" value="2"/>
</dbReference>
<dbReference type="InterPro" id="IPR001584">
    <property type="entry name" value="Integrase_cat-core"/>
</dbReference>
<dbReference type="GO" id="GO:0015074">
    <property type="term" value="P:DNA integration"/>
    <property type="evidence" value="ECO:0007669"/>
    <property type="project" value="InterPro"/>
</dbReference>
<dbReference type="PANTHER" id="PTHR48475:SF2">
    <property type="entry name" value="RIBONUCLEASE H"/>
    <property type="match status" value="1"/>
</dbReference>
<dbReference type="CDD" id="cd01647">
    <property type="entry name" value="RT_LTR"/>
    <property type="match status" value="1"/>
</dbReference>
<dbReference type="SUPFAM" id="SSF56672">
    <property type="entry name" value="DNA/RNA polymerases"/>
    <property type="match status" value="1"/>
</dbReference>
<feature type="domain" description="RNase H type-1" evidence="1">
    <location>
        <begin position="108"/>
        <end position="241"/>
    </location>
</feature>
<dbReference type="GeneID" id="110745658"/>
<dbReference type="Pfam" id="PF00078">
    <property type="entry name" value="RVT_1"/>
    <property type="match status" value="1"/>
</dbReference>
<dbReference type="InterPro" id="IPR043128">
    <property type="entry name" value="Rev_trsase/Diguanyl_cyclase"/>
</dbReference>
<dbReference type="PROSITE" id="PS50994">
    <property type="entry name" value="INTEGRASE"/>
    <property type="match status" value="1"/>
</dbReference>
<sequence>MAIEDQKKTAFITERGLYCYTVMPFGLKNSGSTYQRLVNKMFKSQIGKTMEVYIDDMVVKSQEKSQHVRYLPRIAQKGQVIANFLVECYPSNKQQENHDEAKEAPNPDEAQWELYVDRSSNQAGAEVGIVLSSPEGVDLEYSVRLDFPASNNVVEYEALVLGLQLVRTLKVERLVVHSDSRLIVGQTTKEYATKDERMRVYQRLVKDLASRFEEIEFERIPREMNVQADRLADAASTSVEDMRVSPVGLLLSPSIPIDPGVMQIDAKEETWITPIMNYLTKGTQPNDPIEARKLQIKAARYAIIDDTLFRKSFSGPYLRYLDPREAKWVLKEIHQGTCGNHTGVRSLAHKALTQGYFWPYMARDAEQFSRKCDKCQRHAPFIRQRAEELNHVEGPWPFARLGMDIVGPLPTAVGGKKFVLLATDYFTKWVEAEAYKTVTQTDVVRFVWRNIICRFGIPRAIVTDNGTQFDNREFRSYCKEKGIIQQFSSRSYPQGKGQAEKINRTIFDCLKRRLEQRKGKWSEELPNVLWAYRTTKPKPTGESPFSLAYGTEGVIPTKIGLPTVRTLVVESNDNEQ</sequence>
<dbReference type="GO" id="GO:0003676">
    <property type="term" value="F:nucleic acid binding"/>
    <property type="evidence" value="ECO:0007669"/>
    <property type="project" value="InterPro"/>
</dbReference>
<dbReference type="Pfam" id="PF17921">
    <property type="entry name" value="Integrase_H2C2"/>
    <property type="match status" value="1"/>
</dbReference>
<feature type="domain" description="Integrase catalytic" evidence="2">
    <location>
        <begin position="393"/>
        <end position="552"/>
    </location>
</feature>
<evidence type="ECO:0000259" key="1">
    <source>
        <dbReference type="PROSITE" id="PS50879"/>
    </source>
</evidence>
<dbReference type="InterPro" id="IPR012337">
    <property type="entry name" value="RNaseH-like_sf"/>
</dbReference>
<dbReference type="InterPro" id="IPR036397">
    <property type="entry name" value="RNaseH_sf"/>
</dbReference>
<name>A0A6P5RKS9_PRUAV</name>
<dbReference type="Proteomes" id="UP000515124">
    <property type="component" value="Unplaced"/>
</dbReference>
<dbReference type="GO" id="GO:0004523">
    <property type="term" value="F:RNA-DNA hybrid ribonuclease activity"/>
    <property type="evidence" value="ECO:0007669"/>
    <property type="project" value="InterPro"/>
</dbReference>